<name>A0A450XCS0_9GAMM</name>
<gene>
    <name evidence="1" type="ORF">BECKMB1821G_GA0114241_102512</name>
</gene>
<dbReference type="EMBL" id="CAADFO010000025">
    <property type="protein sequence ID" value="VFK27076.1"/>
    <property type="molecule type" value="Genomic_DNA"/>
</dbReference>
<accession>A0A450XCS0</accession>
<proteinExistence type="predicted"/>
<evidence type="ECO:0000313" key="1">
    <source>
        <dbReference type="EMBL" id="VFK27076.1"/>
    </source>
</evidence>
<organism evidence="1">
    <name type="scientific">Candidatus Kentrum sp. MB</name>
    <dbReference type="NCBI Taxonomy" id="2138164"/>
    <lineage>
        <taxon>Bacteria</taxon>
        <taxon>Pseudomonadati</taxon>
        <taxon>Pseudomonadota</taxon>
        <taxon>Gammaproteobacteria</taxon>
        <taxon>Candidatus Kentrum</taxon>
    </lineage>
</organism>
<reference evidence="1" key="1">
    <citation type="submission" date="2019-02" db="EMBL/GenBank/DDBJ databases">
        <authorList>
            <person name="Gruber-Vodicka R. H."/>
            <person name="Seah K. B. B."/>
        </authorList>
    </citation>
    <scope>NUCLEOTIDE SEQUENCE</scope>
    <source>
        <strain evidence="1">BECK_BZ197</strain>
    </source>
</reference>
<dbReference type="AlphaFoldDB" id="A0A450XCS0"/>
<protein>
    <submittedName>
        <fullName evidence="1">Uncharacterized protein</fullName>
    </submittedName>
</protein>
<sequence>MLALFECTWREVVAEEERAVRDTFFKKVWDDISAFRVQLDIRVSHAFLPRRGKNSVFG</sequence>